<comment type="similarity">
    <text evidence="1">Belongs to the CoA-transferase III family.</text>
</comment>
<dbReference type="InterPro" id="IPR050509">
    <property type="entry name" value="CoA-transferase_III"/>
</dbReference>
<proteinExistence type="inferred from homology"/>
<evidence type="ECO:0000259" key="3">
    <source>
        <dbReference type="Pfam" id="PF13905"/>
    </source>
</evidence>
<dbReference type="AlphaFoldDB" id="A0AAV2Z017"/>
<keyword evidence="5" id="KW-1185">Reference proteome</keyword>
<dbReference type="InterPro" id="IPR012336">
    <property type="entry name" value="Thioredoxin-like_fold"/>
</dbReference>
<accession>A0AAV2Z017</accession>
<name>A0AAV2Z017_9STRA</name>
<evidence type="ECO:0000313" key="4">
    <source>
        <dbReference type="EMBL" id="DBA00007.1"/>
    </source>
</evidence>
<dbReference type="SUPFAM" id="SSF89796">
    <property type="entry name" value="CoA-transferase family III (CaiB/BaiF)"/>
    <property type="match status" value="1"/>
</dbReference>
<evidence type="ECO:0000256" key="2">
    <source>
        <dbReference type="ARBA" id="ARBA00022679"/>
    </source>
</evidence>
<sequence length="548" mass="61461">MSLSMYKDLQMQERMEVVMVSMDRDAGDFQDYLLQTPFLALPHHRRDIAKDLWKRYEVKKIPTLVFIDHHGQVIEREGRRMIENNFMDLRAVWKHLLGDNVFANDAWHPAQPHLHHARHVTVVSGSQQGRQPTSNAPRRRPLEGIRVVECGHLIAGPFAGTILSYFGAEVIKVEPPSGDQVRDYRELDSTKTSLWWYSIGRNKHSVSIDIKQEEGRALIRELIDSSDVLIENFKPGRMEKWGLGPEAFEQSNPGLVYTRVSGFGQDGPYSSRPGFASVCEAMGGFRYVNGFPDRPPVRQNLSLGDTVAGIHAALGTVIALLGRERDAQRLGQTVDVAIYESMFNLLEAVVPEYDYAGVVRECSGSTITGIVPSNTYTCLGGKNIVIAANTDTLFVKLMRAIGHSEMADDPKYRTNADRVKFQDEIDNAVSSWTATRPLDDVVRAMEAAQVPVGLVFSVEDMMRDAHYLHRNMFEEVHIPAADAHTTRPLRVPAILPKLEGTPGETKWAGRRLGEDTRHVLRSILRRSDADIDQLVQARSVFEPPTTSA</sequence>
<dbReference type="Gene3D" id="3.30.1540.10">
    <property type="entry name" value="formyl-coa transferase, domain 3"/>
    <property type="match status" value="1"/>
</dbReference>
<dbReference type="InterPro" id="IPR003673">
    <property type="entry name" value="CoA-Trfase_fam_III"/>
</dbReference>
<dbReference type="GO" id="GO:0016740">
    <property type="term" value="F:transferase activity"/>
    <property type="evidence" value="ECO:0007669"/>
    <property type="project" value="UniProtKB-KW"/>
</dbReference>
<dbReference type="InterPro" id="IPR023606">
    <property type="entry name" value="CoA-Trfase_III_dom_1_sf"/>
</dbReference>
<dbReference type="Gene3D" id="3.40.50.10540">
    <property type="entry name" value="Crotonobetainyl-coa:carnitine coa-transferase, domain 1"/>
    <property type="match status" value="1"/>
</dbReference>
<dbReference type="SUPFAM" id="SSF52833">
    <property type="entry name" value="Thioredoxin-like"/>
    <property type="match status" value="1"/>
</dbReference>
<dbReference type="Gene3D" id="3.40.30.10">
    <property type="entry name" value="Glutaredoxin"/>
    <property type="match status" value="1"/>
</dbReference>
<reference evidence="4" key="1">
    <citation type="submission" date="2022-11" db="EMBL/GenBank/DDBJ databases">
        <authorList>
            <person name="Morgan W.R."/>
            <person name="Tartar A."/>
        </authorList>
    </citation>
    <scope>NUCLEOTIDE SEQUENCE</scope>
    <source>
        <strain evidence="4">ARSEF 373</strain>
    </source>
</reference>
<evidence type="ECO:0000256" key="1">
    <source>
        <dbReference type="ARBA" id="ARBA00008383"/>
    </source>
</evidence>
<dbReference type="InterPro" id="IPR044855">
    <property type="entry name" value="CoA-Trfase_III_dom3_sf"/>
</dbReference>
<dbReference type="PANTHER" id="PTHR48228:SF6">
    <property type="entry name" value="L-CARNITINE COA-TRANSFERASE"/>
    <property type="match status" value="1"/>
</dbReference>
<keyword evidence="2" id="KW-0808">Transferase</keyword>
<dbReference type="Pfam" id="PF02515">
    <property type="entry name" value="CoA_transf_3"/>
    <property type="match status" value="1"/>
</dbReference>
<dbReference type="EMBL" id="DAKRPA010000072">
    <property type="protein sequence ID" value="DBA00007.1"/>
    <property type="molecule type" value="Genomic_DNA"/>
</dbReference>
<comment type="caution">
    <text evidence="4">The sequence shown here is derived from an EMBL/GenBank/DDBJ whole genome shotgun (WGS) entry which is preliminary data.</text>
</comment>
<organism evidence="4 5">
    <name type="scientific">Lagenidium giganteum</name>
    <dbReference type="NCBI Taxonomy" id="4803"/>
    <lineage>
        <taxon>Eukaryota</taxon>
        <taxon>Sar</taxon>
        <taxon>Stramenopiles</taxon>
        <taxon>Oomycota</taxon>
        <taxon>Peronosporomycetes</taxon>
        <taxon>Pythiales</taxon>
        <taxon>Pythiaceae</taxon>
    </lineage>
</organism>
<dbReference type="Pfam" id="PF13905">
    <property type="entry name" value="Thioredoxin_8"/>
    <property type="match status" value="1"/>
</dbReference>
<gene>
    <name evidence="4" type="ORF">N0F65_002010</name>
</gene>
<evidence type="ECO:0000313" key="5">
    <source>
        <dbReference type="Proteomes" id="UP001146120"/>
    </source>
</evidence>
<dbReference type="Proteomes" id="UP001146120">
    <property type="component" value="Unassembled WGS sequence"/>
</dbReference>
<feature type="domain" description="Thioredoxin-like fold" evidence="3">
    <location>
        <begin position="4"/>
        <end position="73"/>
    </location>
</feature>
<reference evidence="4" key="2">
    <citation type="journal article" date="2023" name="Microbiol Resour">
        <title>Decontamination and Annotation of the Draft Genome Sequence of the Oomycete Lagenidium giganteum ARSEF 373.</title>
        <authorList>
            <person name="Morgan W.R."/>
            <person name="Tartar A."/>
        </authorList>
    </citation>
    <scope>NUCLEOTIDE SEQUENCE</scope>
    <source>
        <strain evidence="4">ARSEF 373</strain>
    </source>
</reference>
<dbReference type="PANTHER" id="PTHR48228">
    <property type="entry name" value="SUCCINYL-COA--D-CITRAMALATE COA-TRANSFERASE"/>
    <property type="match status" value="1"/>
</dbReference>
<protein>
    <recommendedName>
        <fullName evidence="3">Thioredoxin-like fold domain-containing protein</fullName>
    </recommendedName>
</protein>
<dbReference type="InterPro" id="IPR036249">
    <property type="entry name" value="Thioredoxin-like_sf"/>
</dbReference>